<evidence type="ECO:0000256" key="4">
    <source>
        <dbReference type="ARBA" id="ARBA00022840"/>
    </source>
</evidence>
<evidence type="ECO:0000256" key="3">
    <source>
        <dbReference type="ARBA" id="ARBA00022741"/>
    </source>
</evidence>
<evidence type="ECO:0000259" key="5">
    <source>
        <dbReference type="PROSITE" id="PS50893"/>
    </source>
</evidence>
<dbReference type="EMBL" id="VBAL01000227">
    <property type="protein sequence ID" value="TMI97052.1"/>
    <property type="molecule type" value="Genomic_DNA"/>
</dbReference>
<organism evidence="6 7">
    <name type="scientific">Candidatus Segetimicrobium genomatis</name>
    <dbReference type="NCBI Taxonomy" id="2569760"/>
    <lineage>
        <taxon>Bacteria</taxon>
        <taxon>Bacillati</taxon>
        <taxon>Candidatus Sysuimicrobiota</taxon>
        <taxon>Candidatus Sysuimicrobiia</taxon>
        <taxon>Candidatus Sysuimicrobiales</taxon>
        <taxon>Candidatus Segetimicrobiaceae</taxon>
        <taxon>Candidatus Segetimicrobium</taxon>
    </lineage>
</organism>
<dbReference type="Pfam" id="PF00005">
    <property type="entry name" value="ABC_tran"/>
    <property type="match status" value="1"/>
</dbReference>
<name>A0A537KN17_9BACT</name>
<comment type="caution">
    <text evidence="6">The sequence shown here is derived from an EMBL/GenBank/DDBJ whole genome shotgun (WGS) entry which is preliminary data.</text>
</comment>
<dbReference type="PANTHER" id="PTHR42711:SF5">
    <property type="entry name" value="ABC TRANSPORTER ATP-BINDING PROTEIN NATA"/>
    <property type="match status" value="1"/>
</dbReference>
<dbReference type="PANTHER" id="PTHR42711">
    <property type="entry name" value="ABC TRANSPORTER ATP-BINDING PROTEIN"/>
    <property type="match status" value="1"/>
</dbReference>
<dbReference type="SUPFAM" id="SSF52540">
    <property type="entry name" value="P-loop containing nucleoside triphosphate hydrolases"/>
    <property type="match status" value="1"/>
</dbReference>
<evidence type="ECO:0000313" key="6">
    <source>
        <dbReference type="EMBL" id="TMI97052.1"/>
    </source>
</evidence>
<evidence type="ECO:0000256" key="2">
    <source>
        <dbReference type="ARBA" id="ARBA00022448"/>
    </source>
</evidence>
<dbReference type="Gene3D" id="3.40.50.300">
    <property type="entry name" value="P-loop containing nucleotide triphosphate hydrolases"/>
    <property type="match status" value="1"/>
</dbReference>
<dbReference type="InterPro" id="IPR003593">
    <property type="entry name" value="AAA+_ATPase"/>
</dbReference>
<accession>A0A537KN17</accession>
<comment type="similarity">
    <text evidence="1">Belongs to the ABC transporter superfamily.</text>
</comment>
<proteinExistence type="inferred from homology"/>
<dbReference type="InterPro" id="IPR017871">
    <property type="entry name" value="ABC_transporter-like_CS"/>
</dbReference>
<dbReference type="InterPro" id="IPR050763">
    <property type="entry name" value="ABC_transporter_ATP-binding"/>
</dbReference>
<reference evidence="6 7" key="1">
    <citation type="journal article" date="2019" name="Nat. Microbiol.">
        <title>Mediterranean grassland soil C-N compound turnover is dependent on rainfall and depth, and is mediated by genomically divergent microorganisms.</title>
        <authorList>
            <person name="Diamond S."/>
            <person name="Andeer P.F."/>
            <person name="Li Z."/>
            <person name="Crits-Christoph A."/>
            <person name="Burstein D."/>
            <person name="Anantharaman K."/>
            <person name="Lane K.R."/>
            <person name="Thomas B.C."/>
            <person name="Pan C."/>
            <person name="Northen T.R."/>
            <person name="Banfield J.F."/>
        </authorList>
    </citation>
    <scope>NUCLEOTIDE SEQUENCE [LARGE SCALE GENOMIC DNA]</scope>
    <source>
        <strain evidence="6">NP_4</strain>
    </source>
</reference>
<feature type="domain" description="ABC transporter" evidence="5">
    <location>
        <begin position="6"/>
        <end position="234"/>
    </location>
</feature>
<gene>
    <name evidence="6" type="ORF">E6H01_13480</name>
</gene>
<dbReference type="InterPro" id="IPR025302">
    <property type="entry name" value="DrrA1/2-like_C"/>
</dbReference>
<dbReference type="GO" id="GO:0016887">
    <property type="term" value="F:ATP hydrolysis activity"/>
    <property type="evidence" value="ECO:0007669"/>
    <property type="project" value="InterPro"/>
</dbReference>
<keyword evidence="3" id="KW-0547">Nucleotide-binding</keyword>
<evidence type="ECO:0000313" key="7">
    <source>
        <dbReference type="Proteomes" id="UP000319353"/>
    </source>
</evidence>
<dbReference type="PROSITE" id="PS50893">
    <property type="entry name" value="ABC_TRANSPORTER_2"/>
    <property type="match status" value="1"/>
</dbReference>
<dbReference type="Pfam" id="PF13732">
    <property type="entry name" value="DrrA1-3_C"/>
    <property type="match status" value="1"/>
</dbReference>
<keyword evidence="2" id="KW-0813">Transport</keyword>
<keyword evidence="4 6" id="KW-0067">ATP-binding</keyword>
<dbReference type="PROSITE" id="PS00211">
    <property type="entry name" value="ABC_TRANSPORTER_1"/>
    <property type="match status" value="1"/>
</dbReference>
<dbReference type="Proteomes" id="UP000319353">
    <property type="component" value="Unassembled WGS sequence"/>
</dbReference>
<dbReference type="InterPro" id="IPR027417">
    <property type="entry name" value="P-loop_NTPase"/>
</dbReference>
<dbReference type="InterPro" id="IPR003439">
    <property type="entry name" value="ABC_transporter-like_ATP-bd"/>
</dbReference>
<protein>
    <submittedName>
        <fullName evidence="6">ATP-binding cassette domain-containing protein</fullName>
    </submittedName>
</protein>
<dbReference type="GO" id="GO:0005524">
    <property type="term" value="F:ATP binding"/>
    <property type="evidence" value="ECO:0007669"/>
    <property type="project" value="UniProtKB-KW"/>
</dbReference>
<dbReference type="SMART" id="SM00382">
    <property type="entry name" value="AAA"/>
    <property type="match status" value="1"/>
</dbReference>
<dbReference type="AlphaFoldDB" id="A0A537KN17"/>
<evidence type="ECO:0000256" key="1">
    <source>
        <dbReference type="ARBA" id="ARBA00005417"/>
    </source>
</evidence>
<sequence>MAAPVLALDRVTKRFAGHTAVDALSLTVPPGVIYGLLGPNGAGKSTTIRMIMNIYVPDEGTVRLFGEGGTGRDHSPRIGYLPEERGLYPKMRVLDVLVFLAEMKGMDRRAARAKALEWLDRLGLADWRLRKVNELSKGMQQKVQFISTLLHEPDLLVMDEAFSGLDPVNAQVLKETVLDLRGRGKTILLSTHIMEQAEKLCDHVCIIARGRMLVDGGLADVKRTHGGRHLLVNFDGGRGDADRIFADPRLVTKSDSSGQYAELELAPGADAQEILKALVSSGARLSRFELAEPSLNKIFIDLVGPEAVTAAAHPEERARG</sequence>